<keyword evidence="2" id="KW-1185">Reference proteome</keyword>
<evidence type="ECO:0000313" key="2">
    <source>
        <dbReference type="Proteomes" id="UP001249851"/>
    </source>
</evidence>
<dbReference type="EMBL" id="JARQWQ010000047">
    <property type="protein sequence ID" value="KAK2557946.1"/>
    <property type="molecule type" value="Genomic_DNA"/>
</dbReference>
<gene>
    <name evidence="1" type="ORF">P5673_019936</name>
</gene>
<accession>A0AAD9QBP7</accession>
<dbReference type="Proteomes" id="UP001249851">
    <property type="component" value="Unassembled WGS sequence"/>
</dbReference>
<name>A0AAD9QBP7_ACRCE</name>
<proteinExistence type="predicted"/>
<evidence type="ECO:0000313" key="1">
    <source>
        <dbReference type="EMBL" id="KAK2557946.1"/>
    </source>
</evidence>
<reference evidence="1" key="2">
    <citation type="journal article" date="2023" name="Science">
        <title>Genomic signatures of disease resistance in endangered staghorn corals.</title>
        <authorList>
            <person name="Vollmer S.V."/>
            <person name="Selwyn J.D."/>
            <person name="Despard B.A."/>
            <person name="Roesel C.L."/>
        </authorList>
    </citation>
    <scope>NUCLEOTIDE SEQUENCE</scope>
    <source>
        <strain evidence="1">K2</strain>
    </source>
</reference>
<organism evidence="1 2">
    <name type="scientific">Acropora cervicornis</name>
    <name type="common">Staghorn coral</name>
    <dbReference type="NCBI Taxonomy" id="6130"/>
    <lineage>
        <taxon>Eukaryota</taxon>
        <taxon>Metazoa</taxon>
        <taxon>Cnidaria</taxon>
        <taxon>Anthozoa</taxon>
        <taxon>Hexacorallia</taxon>
        <taxon>Scleractinia</taxon>
        <taxon>Astrocoeniina</taxon>
        <taxon>Acroporidae</taxon>
        <taxon>Acropora</taxon>
    </lineage>
</organism>
<comment type="caution">
    <text evidence="1">The sequence shown here is derived from an EMBL/GenBank/DDBJ whole genome shotgun (WGS) entry which is preliminary data.</text>
</comment>
<dbReference type="AlphaFoldDB" id="A0AAD9QBP7"/>
<protein>
    <submittedName>
        <fullName evidence="1">Uncharacterized protein</fullName>
    </submittedName>
</protein>
<reference evidence="1" key="1">
    <citation type="journal article" date="2023" name="G3 (Bethesda)">
        <title>Whole genome assembly and annotation of the endangered Caribbean coral Acropora cervicornis.</title>
        <authorList>
            <person name="Selwyn J.D."/>
            <person name="Vollmer S.V."/>
        </authorList>
    </citation>
    <scope>NUCLEOTIDE SEQUENCE</scope>
    <source>
        <strain evidence="1">K2</strain>
    </source>
</reference>
<sequence length="59" mass="6587">MTFFMAPRLEDVLKNAESAGPYTTVNDSIRNLVSTKDKLSFSHQGNPKLSKRKAIFGDL</sequence>